<gene>
    <name evidence="5" type="ORF">FIV34_20135</name>
</gene>
<keyword evidence="1" id="KW-0324">Glycolysis</keyword>
<sequence length="210" mass="22395">MLEHLIVCRHGETEWNIQRRAQGRADSPLTAAGIAQAQALGRALAARGVEHIVSSTLGRALHTAEIVADITGCTVSVDERLVERAFGELEGQRFEDMALDPMWTAVVRCSDPDATAPGSESLREVAARVMAALESAMALPYRSIAVITHGQSISALMGTLHASGDYSAYRHGNCGYTPLHVREGGLVVDAWNIDPLAVLEAEAATVTNPK</sequence>
<dbReference type="PANTHER" id="PTHR48100:SF1">
    <property type="entry name" value="HISTIDINE PHOSPHATASE FAMILY PROTEIN-RELATED"/>
    <property type="match status" value="1"/>
</dbReference>
<keyword evidence="2" id="KW-0413">Isomerase</keyword>
<dbReference type="CDD" id="cd07067">
    <property type="entry name" value="HP_PGM_like"/>
    <property type="match status" value="1"/>
</dbReference>
<dbReference type="OrthoDB" id="9781415at2"/>
<evidence type="ECO:0000313" key="5">
    <source>
        <dbReference type="EMBL" id="QDE41340.1"/>
    </source>
</evidence>
<dbReference type="PANTHER" id="PTHR48100">
    <property type="entry name" value="BROAD-SPECIFICITY PHOSPHATASE YOR283W-RELATED"/>
    <property type="match status" value="1"/>
</dbReference>
<dbReference type="InterPro" id="IPR013078">
    <property type="entry name" value="His_Pase_superF_clade-1"/>
</dbReference>
<feature type="binding site" evidence="4">
    <location>
        <begin position="9"/>
        <end position="16"/>
    </location>
    <ligand>
        <name>substrate</name>
    </ligand>
</feature>
<keyword evidence="6" id="KW-1185">Reference proteome</keyword>
<protein>
    <submittedName>
        <fullName evidence="5">Histidine phosphatase family protein</fullName>
    </submittedName>
</protein>
<proteinExistence type="predicted"/>
<dbReference type="InterPro" id="IPR029033">
    <property type="entry name" value="His_PPase_superfam"/>
</dbReference>
<evidence type="ECO:0000256" key="4">
    <source>
        <dbReference type="PIRSR" id="PIRSR613078-2"/>
    </source>
</evidence>
<dbReference type="Gene3D" id="3.40.50.1240">
    <property type="entry name" value="Phosphoglycerate mutase-like"/>
    <property type="match status" value="1"/>
</dbReference>
<feature type="active site" description="Proton donor/acceptor" evidence="3">
    <location>
        <position position="83"/>
    </location>
</feature>
<feature type="active site" description="Tele-phosphohistidine intermediate" evidence="3">
    <location>
        <position position="10"/>
    </location>
</feature>
<evidence type="ECO:0000313" key="6">
    <source>
        <dbReference type="Proteomes" id="UP000316093"/>
    </source>
</evidence>
<dbReference type="EMBL" id="CP041046">
    <property type="protein sequence ID" value="QDE41340.1"/>
    <property type="molecule type" value="Genomic_DNA"/>
</dbReference>
<dbReference type="PROSITE" id="PS00175">
    <property type="entry name" value="PG_MUTASE"/>
    <property type="match status" value="1"/>
</dbReference>
<dbReference type="RefSeq" id="WP_139985262.1">
    <property type="nucleotide sequence ID" value="NZ_CP041046.1"/>
</dbReference>
<evidence type="ECO:0000256" key="2">
    <source>
        <dbReference type="ARBA" id="ARBA00023235"/>
    </source>
</evidence>
<dbReference type="Proteomes" id="UP000316093">
    <property type="component" value="Chromosome"/>
</dbReference>
<reference evidence="5 6" key="1">
    <citation type="submission" date="2019-06" db="EMBL/GenBank/DDBJ databases">
        <title>A complete genome sequence for Luteibacter pinisoli MAH-14.</title>
        <authorList>
            <person name="Baltrus D.A."/>
        </authorList>
    </citation>
    <scope>NUCLEOTIDE SEQUENCE [LARGE SCALE GENOMIC DNA]</scope>
    <source>
        <strain evidence="5 6">MAH-14</strain>
    </source>
</reference>
<dbReference type="GO" id="GO:0016791">
    <property type="term" value="F:phosphatase activity"/>
    <property type="evidence" value="ECO:0007669"/>
    <property type="project" value="TreeGrafter"/>
</dbReference>
<dbReference type="SUPFAM" id="SSF53254">
    <property type="entry name" value="Phosphoglycerate mutase-like"/>
    <property type="match status" value="1"/>
</dbReference>
<feature type="binding site" evidence="4">
    <location>
        <position position="59"/>
    </location>
    <ligand>
        <name>substrate</name>
    </ligand>
</feature>
<accession>A0A4Y5Z762</accession>
<dbReference type="Pfam" id="PF00300">
    <property type="entry name" value="His_Phos_1"/>
    <property type="match status" value="1"/>
</dbReference>
<dbReference type="GO" id="GO:0005737">
    <property type="term" value="C:cytoplasm"/>
    <property type="evidence" value="ECO:0007669"/>
    <property type="project" value="TreeGrafter"/>
</dbReference>
<dbReference type="SMART" id="SM00855">
    <property type="entry name" value="PGAM"/>
    <property type="match status" value="1"/>
</dbReference>
<dbReference type="KEGG" id="lpy:FIV34_20135"/>
<evidence type="ECO:0000256" key="3">
    <source>
        <dbReference type="PIRSR" id="PIRSR613078-1"/>
    </source>
</evidence>
<evidence type="ECO:0000256" key="1">
    <source>
        <dbReference type="ARBA" id="ARBA00023152"/>
    </source>
</evidence>
<dbReference type="AlphaFoldDB" id="A0A4Y5Z762"/>
<dbReference type="InterPro" id="IPR001345">
    <property type="entry name" value="PG/BPGM_mutase_AS"/>
</dbReference>
<dbReference type="InterPro" id="IPR050275">
    <property type="entry name" value="PGM_Phosphatase"/>
</dbReference>
<organism evidence="5 6">
    <name type="scientific">Luteibacter pinisoli</name>
    <dbReference type="NCBI Taxonomy" id="2589080"/>
    <lineage>
        <taxon>Bacteria</taxon>
        <taxon>Pseudomonadati</taxon>
        <taxon>Pseudomonadota</taxon>
        <taxon>Gammaproteobacteria</taxon>
        <taxon>Lysobacterales</taxon>
        <taxon>Rhodanobacteraceae</taxon>
        <taxon>Luteibacter</taxon>
    </lineage>
</organism>
<name>A0A4Y5Z762_9GAMM</name>